<name>A0A4R4UV95_9PSEU</name>
<organism evidence="1 2">
    <name type="scientific">Saccharopolyspora aridisoli</name>
    <dbReference type="NCBI Taxonomy" id="2530385"/>
    <lineage>
        <taxon>Bacteria</taxon>
        <taxon>Bacillati</taxon>
        <taxon>Actinomycetota</taxon>
        <taxon>Actinomycetes</taxon>
        <taxon>Pseudonocardiales</taxon>
        <taxon>Pseudonocardiaceae</taxon>
        <taxon>Saccharopolyspora</taxon>
    </lineage>
</organism>
<dbReference type="OrthoDB" id="3396763at2"/>
<evidence type="ECO:0000313" key="1">
    <source>
        <dbReference type="EMBL" id="TDC96397.1"/>
    </source>
</evidence>
<reference evidence="1 2" key="1">
    <citation type="submission" date="2019-03" db="EMBL/GenBank/DDBJ databases">
        <title>Draft genome sequences of novel Actinobacteria.</title>
        <authorList>
            <person name="Sahin N."/>
            <person name="Ay H."/>
            <person name="Saygin H."/>
        </authorList>
    </citation>
    <scope>NUCLEOTIDE SEQUENCE [LARGE SCALE GENOMIC DNA]</scope>
    <source>
        <strain evidence="1 2">16K404</strain>
    </source>
</reference>
<dbReference type="InterPro" id="IPR017523">
    <property type="entry name" value="Rv3268"/>
</dbReference>
<proteinExistence type="predicted"/>
<comment type="caution">
    <text evidence="1">The sequence shown here is derived from an EMBL/GenBank/DDBJ whole genome shotgun (WGS) entry which is preliminary data.</text>
</comment>
<accession>A0A4R4UV95</accession>
<evidence type="ECO:0000313" key="2">
    <source>
        <dbReference type="Proteomes" id="UP000294744"/>
    </source>
</evidence>
<dbReference type="Gene3D" id="3.40.50.12780">
    <property type="entry name" value="N-terminal domain of ligase-like"/>
    <property type="match status" value="1"/>
</dbReference>
<dbReference type="RefSeq" id="WP_132619142.1">
    <property type="nucleotide sequence ID" value="NZ_SMKV01000002.1"/>
</dbReference>
<gene>
    <name evidence="1" type="ORF">E1161_02655</name>
</gene>
<keyword evidence="2" id="KW-1185">Reference proteome</keyword>
<dbReference type="EMBL" id="SMKV01000002">
    <property type="protein sequence ID" value="TDC96397.1"/>
    <property type="molecule type" value="Genomic_DNA"/>
</dbReference>
<dbReference type="InterPro" id="IPR042099">
    <property type="entry name" value="ANL_N_sf"/>
</dbReference>
<sequence length="237" mass="24552">MSITQALLGPLLASGAPKPLITHYDDATGARIELSRATTANWAAKTANWLVDEIDLEPGTPVSVSLPAHWQTAGVLLGAWWAGAHVTDEAAGAEVAFVPAAELARGEGAHVVAAVGLDPLGAPVRGLPADAVDYVSDIRVHGDDFSPITPAAGDSSALLGKSVDEVLELARRRAGELGIGRDDRVLSTLDWTLPGGVVDGLLAVLAAEAALVHCTNPDPAKLDKRRADERTTVELGF</sequence>
<protein>
    <submittedName>
        <fullName evidence="1">TIGR03089 family protein</fullName>
    </submittedName>
</protein>
<dbReference type="NCBIfam" id="TIGR03089">
    <property type="entry name" value="TIGR03089 family protein"/>
    <property type="match status" value="1"/>
</dbReference>
<dbReference type="AlphaFoldDB" id="A0A4R4UV95"/>
<dbReference type="Proteomes" id="UP000294744">
    <property type="component" value="Unassembled WGS sequence"/>
</dbReference>
<dbReference type="SUPFAM" id="SSF56801">
    <property type="entry name" value="Acetyl-CoA synthetase-like"/>
    <property type="match status" value="1"/>
</dbReference>